<dbReference type="EMBL" id="JAUJYN010000008">
    <property type="protein sequence ID" value="KAK1264919.1"/>
    <property type="molecule type" value="Genomic_DNA"/>
</dbReference>
<feature type="repeat" description="PPR" evidence="10">
    <location>
        <begin position="1724"/>
        <end position="1758"/>
    </location>
</feature>
<feature type="transmembrane region" description="Helical" evidence="12">
    <location>
        <begin position="1264"/>
        <end position="1288"/>
    </location>
</feature>
<dbReference type="InterPro" id="IPR029481">
    <property type="entry name" value="ABC_trans_N"/>
</dbReference>
<dbReference type="SUPFAM" id="SSF52540">
    <property type="entry name" value="P-loop containing nucleoside triphosphate hydrolases"/>
    <property type="match status" value="2"/>
</dbReference>
<dbReference type="Pfam" id="PF01061">
    <property type="entry name" value="ABC2_membrane"/>
    <property type="match status" value="2"/>
</dbReference>
<dbReference type="Pfam" id="PF13812">
    <property type="entry name" value="PPR_3"/>
    <property type="match status" value="1"/>
</dbReference>
<evidence type="ECO:0000256" key="7">
    <source>
        <dbReference type="ARBA" id="ARBA00022840"/>
    </source>
</evidence>
<feature type="transmembrane region" description="Helical" evidence="12">
    <location>
        <begin position="560"/>
        <end position="579"/>
    </location>
</feature>
<feature type="transmembrane region" description="Helical" evidence="12">
    <location>
        <begin position="1322"/>
        <end position="1340"/>
    </location>
</feature>
<feature type="transmembrane region" description="Helical" evidence="12">
    <location>
        <begin position="1181"/>
        <end position="1201"/>
    </location>
</feature>
<dbReference type="InterPro" id="IPR034003">
    <property type="entry name" value="ABCG_PDR_2"/>
</dbReference>
<evidence type="ECO:0000256" key="11">
    <source>
        <dbReference type="SAM" id="MobiDB-lite"/>
    </source>
</evidence>
<proteinExistence type="inferred from homology"/>
<feature type="domain" description="ABC transporter" evidence="13">
    <location>
        <begin position="833"/>
        <end position="1084"/>
    </location>
</feature>
<evidence type="ECO:0000256" key="6">
    <source>
        <dbReference type="ARBA" id="ARBA00022741"/>
    </source>
</evidence>
<evidence type="ECO:0000256" key="10">
    <source>
        <dbReference type="PROSITE-ProRule" id="PRU00708"/>
    </source>
</evidence>
<dbReference type="FunFam" id="3.40.50.300:FF:000059">
    <property type="entry name" value="ABC transporter G family member 40"/>
    <property type="match status" value="1"/>
</dbReference>
<dbReference type="InterPro" id="IPR027417">
    <property type="entry name" value="P-loop_NTPase"/>
</dbReference>
<dbReference type="Gene3D" id="3.40.50.300">
    <property type="entry name" value="P-loop containing nucleotide triphosphate hydrolases"/>
    <property type="match status" value="2"/>
</dbReference>
<feature type="region of interest" description="Disordered" evidence="11">
    <location>
        <begin position="2048"/>
        <end position="2071"/>
    </location>
</feature>
<evidence type="ECO:0000313" key="15">
    <source>
        <dbReference type="Proteomes" id="UP001179952"/>
    </source>
</evidence>
<dbReference type="Pfam" id="PF13041">
    <property type="entry name" value="PPR_2"/>
    <property type="match status" value="1"/>
</dbReference>
<keyword evidence="4 12" id="KW-0812">Transmembrane</keyword>
<dbReference type="Gene3D" id="1.25.40.10">
    <property type="entry name" value="Tetratricopeptide repeat domain"/>
    <property type="match status" value="4"/>
</dbReference>
<feature type="transmembrane region" description="Helical" evidence="12">
    <location>
        <begin position="672"/>
        <end position="692"/>
    </location>
</feature>
<dbReference type="NCBIfam" id="TIGR00756">
    <property type="entry name" value="PPR"/>
    <property type="match status" value="7"/>
</dbReference>
<dbReference type="InterPro" id="IPR013581">
    <property type="entry name" value="PDR_assoc"/>
</dbReference>
<keyword evidence="7" id="KW-0067">ATP-binding</keyword>
<reference evidence="14" key="2">
    <citation type="submission" date="2023-06" db="EMBL/GenBank/DDBJ databases">
        <authorList>
            <person name="Ma L."/>
            <person name="Liu K.-W."/>
            <person name="Li Z."/>
            <person name="Hsiao Y.-Y."/>
            <person name="Qi Y."/>
            <person name="Fu T."/>
            <person name="Tang G."/>
            <person name="Zhang D."/>
            <person name="Sun W.-H."/>
            <person name="Liu D.-K."/>
            <person name="Li Y."/>
            <person name="Chen G.-Z."/>
            <person name="Liu X.-D."/>
            <person name="Liao X.-Y."/>
            <person name="Jiang Y.-T."/>
            <person name="Yu X."/>
            <person name="Hao Y."/>
            <person name="Huang J."/>
            <person name="Zhao X.-W."/>
            <person name="Ke S."/>
            <person name="Chen Y.-Y."/>
            <person name="Wu W.-L."/>
            <person name="Hsu J.-L."/>
            <person name="Lin Y.-F."/>
            <person name="Huang M.-D."/>
            <person name="Li C.-Y."/>
            <person name="Huang L."/>
            <person name="Wang Z.-W."/>
            <person name="Zhao X."/>
            <person name="Zhong W.-Y."/>
            <person name="Peng D.-H."/>
            <person name="Ahmad S."/>
            <person name="Lan S."/>
            <person name="Zhang J.-S."/>
            <person name="Tsai W.-C."/>
            <person name="Van De Peer Y."/>
            <person name="Liu Z.-J."/>
        </authorList>
    </citation>
    <scope>NUCLEOTIDE SEQUENCE</scope>
    <source>
        <strain evidence="14">SCP</strain>
        <tissue evidence="14">Leaves</tissue>
    </source>
</reference>
<dbReference type="InterPro" id="IPR003593">
    <property type="entry name" value="AAA+_ATPase"/>
</dbReference>
<keyword evidence="6" id="KW-0547">Nucleotide-binding</keyword>
<keyword evidence="3" id="KW-0813">Transport</keyword>
<dbReference type="FunFam" id="3.40.50.300:FF:000179">
    <property type="entry name" value="ABC transporter G family member 34"/>
    <property type="match status" value="1"/>
</dbReference>
<dbReference type="Pfam" id="PF14510">
    <property type="entry name" value="ABC_trans_N"/>
    <property type="match status" value="1"/>
</dbReference>
<feature type="compositionally biased region" description="Polar residues" evidence="11">
    <location>
        <begin position="801"/>
        <end position="811"/>
    </location>
</feature>
<feature type="repeat" description="PPR" evidence="10">
    <location>
        <begin position="1537"/>
        <end position="1571"/>
    </location>
</feature>
<dbReference type="GO" id="GO:0140359">
    <property type="term" value="F:ABC-type transporter activity"/>
    <property type="evidence" value="ECO:0007669"/>
    <property type="project" value="InterPro"/>
</dbReference>
<feature type="repeat" description="PPR" evidence="10">
    <location>
        <begin position="1644"/>
        <end position="1678"/>
    </location>
</feature>
<dbReference type="Proteomes" id="UP001179952">
    <property type="component" value="Unassembled WGS sequence"/>
</dbReference>
<reference evidence="14" key="1">
    <citation type="journal article" date="2023" name="Nat. Commun.">
        <title>Diploid and tetraploid genomes of Acorus and the evolution of monocots.</title>
        <authorList>
            <person name="Ma L."/>
            <person name="Liu K.W."/>
            <person name="Li Z."/>
            <person name="Hsiao Y.Y."/>
            <person name="Qi Y."/>
            <person name="Fu T."/>
            <person name="Tang G.D."/>
            <person name="Zhang D."/>
            <person name="Sun W.H."/>
            <person name="Liu D.K."/>
            <person name="Li Y."/>
            <person name="Chen G.Z."/>
            <person name="Liu X.D."/>
            <person name="Liao X.Y."/>
            <person name="Jiang Y.T."/>
            <person name="Yu X."/>
            <person name="Hao Y."/>
            <person name="Huang J."/>
            <person name="Zhao X.W."/>
            <person name="Ke S."/>
            <person name="Chen Y.Y."/>
            <person name="Wu W.L."/>
            <person name="Hsu J.L."/>
            <person name="Lin Y.F."/>
            <person name="Huang M.D."/>
            <person name="Li C.Y."/>
            <person name="Huang L."/>
            <person name="Wang Z.W."/>
            <person name="Zhao X."/>
            <person name="Zhong W.Y."/>
            <person name="Peng D.H."/>
            <person name="Ahmad S."/>
            <person name="Lan S."/>
            <person name="Zhang J.S."/>
            <person name="Tsai W.C."/>
            <person name="Van de Peer Y."/>
            <person name="Liu Z.J."/>
        </authorList>
    </citation>
    <scope>NUCLEOTIDE SEQUENCE</scope>
    <source>
        <strain evidence="14">SCP</strain>
    </source>
</reference>
<evidence type="ECO:0000256" key="5">
    <source>
        <dbReference type="ARBA" id="ARBA00022737"/>
    </source>
</evidence>
<gene>
    <name evidence="14" type="ORF">QJS04_geneDACA011474</name>
</gene>
<feature type="domain" description="ABC transporter" evidence="13">
    <location>
        <begin position="157"/>
        <end position="431"/>
    </location>
</feature>
<feature type="repeat" description="PPR" evidence="10">
    <location>
        <begin position="1760"/>
        <end position="1794"/>
    </location>
</feature>
<evidence type="ECO:0000256" key="1">
    <source>
        <dbReference type="ARBA" id="ARBA00004141"/>
    </source>
</evidence>
<keyword evidence="8 12" id="KW-1133">Transmembrane helix</keyword>
<feature type="transmembrane region" description="Helical" evidence="12">
    <location>
        <begin position="1237"/>
        <end position="1257"/>
    </location>
</feature>
<dbReference type="Pfam" id="PF00005">
    <property type="entry name" value="ABC_tran"/>
    <property type="match status" value="2"/>
</dbReference>
<feature type="transmembrane region" description="Helical" evidence="12">
    <location>
        <begin position="1294"/>
        <end position="1315"/>
    </location>
</feature>
<dbReference type="GO" id="GO:0005524">
    <property type="term" value="F:ATP binding"/>
    <property type="evidence" value="ECO:0007669"/>
    <property type="project" value="UniProtKB-KW"/>
</dbReference>
<feature type="repeat" description="PPR" evidence="10">
    <location>
        <begin position="1795"/>
        <end position="1829"/>
    </location>
</feature>
<name>A0AAV9AL18_ACOGR</name>
<feature type="transmembrane region" description="Helical" evidence="12">
    <location>
        <begin position="527"/>
        <end position="548"/>
    </location>
</feature>
<feature type="repeat" description="PPR" evidence="10">
    <location>
        <begin position="1607"/>
        <end position="1641"/>
    </location>
</feature>
<dbReference type="Pfam" id="PF01535">
    <property type="entry name" value="PPR"/>
    <property type="match status" value="6"/>
</dbReference>
<comment type="caution">
    <text evidence="14">The sequence shown here is derived from an EMBL/GenBank/DDBJ whole genome shotgun (WGS) entry which is preliminary data.</text>
</comment>
<dbReference type="InterPro" id="IPR011990">
    <property type="entry name" value="TPR-like_helical_dom_sf"/>
</dbReference>
<organism evidence="14 15">
    <name type="scientific">Acorus gramineus</name>
    <name type="common">Dwarf sweet flag</name>
    <dbReference type="NCBI Taxonomy" id="55184"/>
    <lineage>
        <taxon>Eukaryota</taxon>
        <taxon>Viridiplantae</taxon>
        <taxon>Streptophyta</taxon>
        <taxon>Embryophyta</taxon>
        <taxon>Tracheophyta</taxon>
        <taxon>Spermatophyta</taxon>
        <taxon>Magnoliopsida</taxon>
        <taxon>Liliopsida</taxon>
        <taxon>Acoraceae</taxon>
        <taxon>Acorus</taxon>
    </lineage>
</organism>
<feature type="repeat" description="PPR" evidence="10">
    <location>
        <begin position="1688"/>
        <end position="1723"/>
    </location>
</feature>
<feature type="transmembrane region" description="Helical" evidence="12">
    <location>
        <begin position="754"/>
        <end position="780"/>
    </location>
</feature>
<dbReference type="PROSITE" id="PS50893">
    <property type="entry name" value="ABC_TRANSPORTER_2"/>
    <property type="match status" value="2"/>
</dbReference>
<comment type="similarity">
    <text evidence="2">Belongs to the ABC transporter superfamily. ABCG family. PDR (TC 3.A.1.205) subfamily.</text>
</comment>
<dbReference type="GO" id="GO:0016887">
    <property type="term" value="F:ATP hydrolysis activity"/>
    <property type="evidence" value="ECO:0007669"/>
    <property type="project" value="InterPro"/>
</dbReference>
<dbReference type="InterPro" id="IPR003439">
    <property type="entry name" value="ABC_transporter-like_ATP-bd"/>
</dbReference>
<comment type="subcellular location">
    <subcellularLocation>
        <location evidence="1">Membrane</location>
        <topology evidence="1">Multi-pass membrane protein</topology>
    </subcellularLocation>
</comment>
<feature type="transmembrane region" description="Helical" evidence="12">
    <location>
        <begin position="615"/>
        <end position="636"/>
    </location>
</feature>
<dbReference type="PROSITE" id="PS51375">
    <property type="entry name" value="PPR"/>
    <property type="match status" value="11"/>
</dbReference>
<feature type="repeat" description="PPR" evidence="10">
    <location>
        <begin position="1913"/>
        <end position="1947"/>
    </location>
</feature>
<feature type="transmembrane region" description="Helical" evidence="12">
    <location>
        <begin position="1151"/>
        <end position="1169"/>
    </location>
</feature>
<evidence type="ECO:0000256" key="9">
    <source>
        <dbReference type="ARBA" id="ARBA00023136"/>
    </source>
</evidence>
<dbReference type="InterPro" id="IPR002885">
    <property type="entry name" value="PPR_rpt"/>
</dbReference>
<evidence type="ECO:0000256" key="2">
    <source>
        <dbReference type="ARBA" id="ARBA00006012"/>
    </source>
</evidence>
<dbReference type="SUPFAM" id="SSF48452">
    <property type="entry name" value="TPR-like"/>
    <property type="match status" value="1"/>
</dbReference>
<feature type="repeat" description="PPR" evidence="10">
    <location>
        <begin position="1572"/>
        <end position="1606"/>
    </location>
</feature>
<evidence type="ECO:0000256" key="3">
    <source>
        <dbReference type="ARBA" id="ARBA00022448"/>
    </source>
</evidence>
<keyword evidence="9 12" id="KW-0472">Membrane</keyword>
<protein>
    <submittedName>
        <fullName evidence="14">ABC transporter G family member 31</fullName>
    </submittedName>
</protein>
<dbReference type="Pfam" id="PF08370">
    <property type="entry name" value="PDR_assoc"/>
    <property type="match status" value="1"/>
</dbReference>
<evidence type="ECO:0000256" key="12">
    <source>
        <dbReference type="SAM" id="Phobius"/>
    </source>
</evidence>
<feature type="region of interest" description="Disordered" evidence="11">
    <location>
        <begin position="793"/>
        <end position="812"/>
    </location>
</feature>
<dbReference type="InterPro" id="IPR034001">
    <property type="entry name" value="ABCG_PDR_1"/>
</dbReference>
<feature type="transmembrane region" description="Helical" evidence="12">
    <location>
        <begin position="642"/>
        <end position="660"/>
    </location>
</feature>
<feature type="compositionally biased region" description="Polar residues" evidence="11">
    <location>
        <begin position="2048"/>
        <end position="2065"/>
    </location>
</feature>
<evidence type="ECO:0000256" key="4">
    <source>
        <dbReference type="ARBA" id="ARBA00022692"/>
    </source>
</evidence>
<sequence length="2071" mass="232024">MAASSGSEYFEIDVDAMMSDPFARPSNAEAVARDEEELQWAAIQRLPSQKRSKFAILARNASQAAADGEDPLLEIIDVRKLDRRGRELVVQRALATKDQDNFNLLVGIKERLDRVGLEVPKVEVRFENLNVSASVHMGTRSLPTLVNFVRDILESTLTSLRMYRPQKHRLTILKDVSGAVKPGRMTLLLGGPGSGKSTLLLALAGKLDPNLKRTGNITYNGHALDEFVVQRTAAYISQTDNHIGELTVRETLDFAARCQNASDGFAGYLEDLSRLEKENNIRPTPEIDAFMKAASVGGKKHSLVTDYVLKVLGLDICADTLVGSDMVRGVSGGQRKRVTTGEMIVGPRKSVFMDEISTGLDSSTTYQIVKCMQNFVHQMEATVLMSLLQPPPETFDLFDDLIVLSEGYIIYQGPRIHVLEFFESLGFSLPPRKGLADFLQEVVSRKDQAQYWSDQSKSHAYLPVSRIADLFKQSEYGRSIQSDISSPYDRKKNHPSSLAMSKYAVSKWGLLKACFEREILLISRHRFLYIFRTCQVAFVGVITCTMFLRTRLHPTDEVNGNLYLGCLFYGLVHMMFNGFSELPITISRLPVFFKQRNNFFHPAWAFSMPSWILRIPYSIIEAVVWSCVVYYTVGFAPSAGRFFRFMFLLFAIHQMALGLFRMMAAVARDMVIANTFGSAAILVLFLLGGFILPKDVIKPWWVWAFWVSPLSYGQRAISVNEFSATRWKERSAYGNETVGYNVLHSHGLPVRDSWYWIGVGALLAYAVLFNILFTLALAYLKQPGKAQSIIPAESNEESTDDVNNASHSRPTVNDHRNIAMKKGMILPFQPLSMTFHNVNYFVDMPKEMKVKGIPEKRLQLLSNVSGVFRPGVLTALVGSSGAGKTTLMDVLAGRKTGGYIEGDIRISGYQKEQSTFARISGYVEQSDIHSPQVTVEESLIFSSHLRLPKEISKETRISFVEEVMSLVELDFLRHALVGLPGTTGLSTEQRKRLTIAVELVANPSIIFMDEPTSGLDARAAAIVMRTVRNTVDTGRTVVCTIHQPSIDIFEAFDEGINGVPPIPDGHNPATWMLEISTQACEQRIGQDFAIIYRESRQYREVEDLIQRLSVPAAGTEPLKFESRFSQDTLTQFKLCLWKQNLVYWRSPHYNVVRLFFTTISALILGSVFWNVGSKRETAQDLILVMGALYSACLFLGTNNASTVQPVVSIERTVFYRERATGMYSPLAYAAAQGIVEIPYIAAQTIIYGIITYFMINYERTLGKFLLYLVFMFLTFTYFTFYGMMAIGLTPSQHLAAVVSSAFYSLWNLLSGFLVPKPKIPGWWIWFYYICPVAWTLRGIISSQLGDVDTQITGFGFNGTVSEYLEKNLGKSVGMRNICSGDRAAHTSKEAITQTEKDVWTRHINHNNNIHINGRRRHQFNDASGVTTTSGYWDRNVDMDELLSSLAGTSNEAELHAVMSLYSGRQLSQRFMTSLLSREPDWRRSLALLDWMHAVASYRPSVFAYNVVLRNVLRARQWALAAGLVDEMRSSSPPVAPDRFTYSTLISHLGKSGRLDEALSWLQKMEQDGVSGDLVLYSTLIDLSRKLRDYTKAISLFSRLRRSGIRPDLVAYNSMIHVFGKARLFSEARSLIQEMLDSGGDVRPDAVSYSTLLGMYAEDGRYVDALSLFNDMMSSSTSGGDDQPPPHLDLTAFNIMIDVYGHLGMAREADRLFWSIQRRTGARPGVVAYNTMLRVYGEAGLFGEAIHLFRLMDRTDGVQRNVVTYNTMISIYGKTLEHEKATAVLREMQRHGVRPDAVSYSTIISIWGKAGKIDRVAKLFQKLRTSGDPAAADPVLYRTMISTYERVGLVGHAKRLLRELVEEGRLLDDDAAASSDDNNGVPRETAVAILAEAGRVEEATALFRRAVNMGEVKDVSVFRTMISLHSRHGRHANAVEVFEKMREAGYFPDTNTIGVTLNAYGKMRAFDRAESVYREMQDEGCMFPDRIHFQMLGLLGAKRDFEGLEALLERLEGDPSIDRKELGMVAAGVYERANRLDDASRILRQMCQGGNTMTPSAESTWARSQASSSSSS</sequence>
<feature type="repeat" description="PPR" evidence="10">
    <location>
        <begin position="1948"/>
        <end position="1982"/>
    </location>
</feature>
<accession>A0AAV9AL18</accession>
<dbReference type="CDD" id="cd03233">
    <property type="entry name" value="ABCG_PDR_domain1"/>
    <property type="match status" value="1"/>
</dbReference>
<evidence type="ECO:0000259" key="13">
    <source>
        <dbReference type="PROSITE" id="PS50893"/>
    </source>
</evidence>
<dbReference type="GO" id="GO:0005886">
    <property type="term" value="C:plasma membrane"/>
    <property type="evidence" value="ECO:0007669"/>
    <property type="project" value="UniProtKB-ARBA"/>
</dbReference>
<dbReference type="PANTHER" id="PTHR19241">
    <property type="entry name" value="ATP-BINDING CASSETTE TRANSPORTER"/>
    <property type="match status" value="1"/>
</dbReference>
<evidence type="ECO:0000313" key="14">
    <source>
        <dbReference type="EMBL" id="KAK1264919.1"/>
    </source>
</evidence>
<dbReference type="CDD" id="cd03232">
    <property type="entry name" value="ABCG_PDR_domain2"/>
    <property type="match status" value="1"/>
</dbReference>
<keyword evidence="15" id="KW-1185">Reference proteome</keyword>
<evidence type="ECO:0000256" key="8">
    <source>
        <dbReference type="ARBA" id="ARBA00022989"/>
    </source>
</evidence>
<dbReference type="InterPro" id="IPR013525">
    <property type="entry name" value="ABC2_TM"/>
</dbReference>
<keyword evidence="5" id="KW-0677">Repeat</keyword>
<dbReference type="SMART" id="SM00382">
    <property type="entry name" value="AAA"/>
    <property type="match status" value="2"/>
</dbReference>
<feature type="repeat" description="PPR" evidence="10">
    <location>
        <begin position="1832"/>
        <end position="1866"/>
    </location>
</feature>